<accession>X1IX71</accession>
<sequence>GGKLWDYTFGINWYLHSNVRLMWNYIRARLDTGPGAHSDADADIFMMRAQVDF</sequence>
<organism evidence="1">
    <name type="scientific">marine sediment metagenome</name>
    <dbReference type="NCBI Taxonomy" id="412755"/>
    <lineage>
        <taxon>unclassified sequences</taxon>
        <taxon>metagenomes</taxon>
        <taxon>ecological metagenomes</taxon>
    </lineage>
</organism>
<dbReference type="Gene3D" id="2.40.160.10">
    <property type="entry name" value="Porin"/>
    <property type="match status" value="1"/>
</dbReference>
<proteinExistence type="predicted"/>
<dbReference type="InterPro" id="IPR010870">
    <property type="entry name" value="Porin_O/P"/>
</dbReference>
<dbReference type="Pfam" id="PF07396">
    <property type="entry name" value="Porin_O_P"/>
    <property type="match status" value="1"/>
</dbReference>
<evidence type="ECO:0008006" key="2">
    <source>
        <dbReference type="Google" id="ProtNLM"/>
    </source>
</evidence>
<reference evidence="1" key="1">
    <citation type="journal article" date="2014" name="Front. Microbiol.">
        <title>High frequency of phylogenetically diverse reductive dehalogenase-homologous genes in deep subseafloor sedimentary metagenomes.</title>
        <authorList>
            <person name="Kawai M."/>
            <person name="Futagami T."/>
            <person name="Toyoda A."/>
            <person name="Takaki Y."/>
            <person name="Nishi S."/>
            <person name="Hori S."/>
            <person name="Arai W."/>
            <person name="Tsubouchi T."/>
            <person name="Morono Y."/>
            <person name="Uchiyama I."/>
            <person name="Ito T."/>
            <person name="Fujiyama A."/>
            <person name="Inagaki F."/>
            <person name="Takami H."/>
        </authorList>
    </citation>
    <scope>NUCLEOTIDE SEQUENCE</scope>
    <source>
        <strain evidence="1">Expedition CK06-06</strain>
    </source>
</reference>
<dbReference type="AlphaFoldDB" id="X1IX71"/>
<protein>
    <recommendedName>
        <fullName evidence="2">Porin</fullName>
    </recommendedName>
</protein>
<feature type="non-terminal residue" evidence="1">
    <location>
        <position position="1"/>
    </location>
</feature>
<comment type="caution">
    <text evidence="1">The sequence shown here is derived from an EMBL/GenBank/DDBJ whole genome shotgun (WGS) entry which is preliminary data.</text>
</comment>
<dbReference type="EMBL" id="BARU01027125">
    <property type="protein sequence ID" value="GAH70694.1"/>
    <property type="molecule type" value="Genomic_DNA"/>
</dbReference>
<dbReference type="SUPFAM" id="SSF56935">
    <property type="entry name" value="Porins"/>
    <property type="match status" value="1"/>
</dbReference>
<gene>
    <name evidence="1" type="ORF">S03H2_43478</name>
</gene>
<evidence type="ECO:0000313" key="1">
    <source>
        <dbReference type="EMBL" id="GAH70694.1"/>
    </source>
</evidence>
<dbReference type="InterPro" id="IPR023614">
    <property type="entry name" value="Porin_dom_sf"/>
</dbReference>
<name>X1IX71_9ZZZZ</name>